<dbReference type="PROSITE" id="PS51192">
    <property type="entry name" value="HELICASE_ATP_BIND_1"/>
    <property type="match status" value="1"/>
</dbReference>
<name>A0A1W1YMD3_9LACT</name>
<dbReference type="RefSeq" id="WP_084098869.1">
    <property type="nucleotide sequence ID" value="NZ_FWXK01000003.1"/>
</dbReference>
<evidence type="ECO:0000256" key="4">
    <source>
        <dbReference type="ARBA" id="ARBA00022840"/>
    </source>
</evidence>
<keyword evidence="4" id="KW-0067">ATP-binding</keyword>
<organism evidence="7 8">
    <name type="scientific">Aerococcus suis</name>
    <dbReference type="NCBI Taxonomy" id="371602"/>
    <lineage>
        <taxon>Bacteria</taxon>
        <taxon>Bacillati</taxon>
        <taxon>Bacillota</taxon>
        <taxon>Bacilli</taxon>
        <taxon>Lactobacillales</taxon>
        <taxon>Aerococcaceae</taxon>
        <taxon>Aerococcus</taxon>
    </lineage>
</organism>
<evidence type="ECO:0000259" key="6">
    <source>
        <dbReference type="PROSITE" id="PS51194"/>
    </source>
</evidence>
<dbReference type="SMART" id="SM00490">
    <property type="entry name" value="HELICc"/>
    <property type="match status" value="1"/>
</dbReference>
<dbReference type="GO" id="GO:0016787">
    <property type="term" value="F:hydrolase activity"/>
    <property type="evidence" value="ECO:0007669"/>
    <property type="project" value="UniProtKB-KW"/>
</dbReference>
<dbReference type="PROSITE" id="PS51194">
    <property type="entry name" value="HELICASE_CTER"/>
    <property type="match status" value="1"/>
</dbReference>
<dbReference type="InterPro" id="IPR011545">
    <property type="entry name" value="DEAD/DEAH_box_helicase_dom"/>
</dbReference>
<dbReference type="GO" id="GO:0006310">
    <property type="term" value="P:DNA recombination"/>
    <property type="evidence" value="ECO:0007669"/>
    <property type="project" value="InterPro"/>
</dbReference>
<dbReference type="InterPro" id="IPR001650">
    <property type="entry name" value="Helicase_C-like"/>
</dbReference>
<dbReference type="GO" id="GO:0005737">
    <property type="term" value="C:cytoplasm"/>
    <property type="evidence" value="ECO:0007669"/>
    <property type="project" value="TreeGrafter"/>
</dbReference>
<evidence type="ECO:0000313" key="7">
    <source>
        <dbReference type="EMBL" id="SMC37365.1"/>
    </source>
</evidence>
<evidence type="ECO:0000313" key="8">
    <source>
        <dbReference type="Proteomes" id="UP000243884"/>
    </source>
</evidence>
<dbReference type="InterPro" id="IPR027417">
    <property type="entry name" value="P-loop_NTPase"/>
</dbReference>
<dbReference type="GO" id="GO:0030894">
    <property type="term" value="C:replisome"/>
    <property type="evidence" value="ECO:0007669"/>
    <property type="project" value="TreeGrafter"/>
</dbReference>
<keyword evidence="8" id="KW-1185">Reference proteome</keyword>
<dbReference type="EMBL" id="FWXK01000003">
    <property type="protein sequence ID" value="SMC37365.1"/>
    <property type="molecule type" value="Genomic_DNA"/>
</dbReference>
<evidence type="ECO:0000256" key="1">
    <source>
        <dbReference type="ARBA" id="ARBA00022741"/>
    </source>
</evidence>
<accession>A0A1W1YMD3</accession>
<evidence type="ECO:0000256" key="3">
    <source>
        <dbReference type="ARBA" id="ARBA00022806"/>
    </source>
</evidence>
<dbReference type="STRING" id="371602.SAMN04487984_0822"/>
<dbReference type="GO" id="GO:0005524">
    <property type="term" value="F:ATP binding"/>
    <property type="evidence" value="ECO:0007669"/>
    <property type="project" value="UniProtKB-KW"/>
</dbReference>
<dbReference type="GO" id="GO:0009378">
    <property type="term" value="F:four-way junction helicase activity"/>
    <property type="evidence" value="ECO:0007669"/>
    <property type="project" value="TreeGrafter"/>
</dbReference>
<keyword evidence="1" id="KW-0547">Nucleotide-binding</keyword>
<dbReference type="NCBIfam" id="TIGR00614">
    <property type="entry name" value="recQ_fam"/>
    <property type="match status" value="1"/>
</dbReference>
<dbReference type="PANTHER" id="PTHR13710:SF84">
    <property type="entry name" value="ATP-DEPENDENT DNA HELICASE RECS-RELATED"/>
    <property type="match status" value="1"/>
</dbReference>
<dbReference type="GO" id="GO:0003676">
    <property type="term" value="F:nucleic acid binding"/>
    <property type="evidence" value="ECO:0007669"/>
    <property type="project" value="InterPro"/>
</dbReference>
<feature type="domain" description="Helicase C-terminal" evidence="6">
    <location>
        <begin position="220"/>
        <end position="364"/>
    </location>
</feature>
<dbReference type="AlphaFoldDB" id="A0A1W1YMD3"/>
<dbReference type="Proteomes" id="UP000243884">
    <property type="component" value="Unassembled WGS sequence"/>
</dbReference>
<dbReference type="GO" id="GO:0006281">
    <property type="term" value="P:DNA repair"/>
    <property type="evidence" value="ECO:0007669"/>
    <property type="project" value="TreeGrafter"/>
</dbReference>
<evidence type="ECO:0000256" key="2">
    <source>
        <dbReference type="ARBA" id="ARBA00022801"/>
    </source>
</evidence>
<evidence type="ECO:0000259" key="5">
    <source>
        <dbReference type="PROSITE" id="PS51192"/>
    </source>
</evidence>
<dbReference type="PANTHER" id="PTHR13710">
    <property type="entry name" value="DNA HELICASE RECQ FAMILY MEMBER"/>
    <property type="match status" value="1"/>
</dbReference>
<proteinExistence type="predicted"/>
<feature type="domain" description="Helicase ATP-binding" evidence="5">
    <location>
        <begin position="25"/>
        <end position="192"/>
    </location>
</feature>
<dbReference type="Pfam" id="PF00270">
    <property type="entry name" value="DEAD"/>
    <property type="match status" value="1"/>
</dbReference>
<dbReference type="GO" id="GO:0043138">
    <property type="term" value="F:3'-5' DNA helicase activity"/>
    <property type="evidence" value="ECO:0007669"/>
    <property type="project" value="TreeGrafter"/>
</dbReference>
<dbReference type="InterPro" id="IPR004589">
    <property type="entry name" value="DNA_helicase_ATP-dep_RecQ"/>
</dbReference>
<gene>
    <name evidence="7" type="ORF">SAMN04487984_0822</name>
</gene>
<dbReference type="SUPFAM" id="SSF52540">
    <property type="entry name" value="P-loop containing nucleoside triphosphate hydrolases"/>
    <property type="match status" value="1"/>
</dbReference>
<dbReference type="CDD" id="cd17920">
    <property type="entry name" value="DEXHc_RecQ"/>
    <property type="match status" value="1"/>
</dbReference>
<dbReference type="SMART" id="SM00487">
    <property type="entry name" value="DEXDc"/>
    <property type="match status" value="1"/>
</dbReference>
<dbReference type="Gene3D" id="3.40.50.300">
    <property type="entry name" value="P-loop containing nucleotide triphosphate hydrolases"/>
    <property type="match status" value="2"/>
</dbReference>
<dbReference type="Pfam" id="PF00271">
    <property type="entry name" value="Helicase_C"/>
    <property type="match status" value="1"/>
</dbReference>
<keyword evidence="2" id="KW-0378">Hydrolase</keyword>
<dbReference type="InterPro" id="IPR014001">
    <property type="entry name" value="Helicase_ATP-bd"/>
</dbReference>
<keyword evidence="3 7" id="KW-0347">Helicase</keyword>
<protein>
    <submittedName>
        <fullName evidence="7">ATP-dependent DNA helicase RecQ</fullName>
    </submittedName>
</protein>
<reference evidence="8" key="1">
    <citation type="submission" date="2017-04" db="EMBL/GenBank/DDBJ databases">
        <authorList>
            <person name="Varghese N."/>
            <person name="Submissions S."/>
        </authorList>
    </citation>
    <scope>NUCLEOTIDE SEQUENCE [LARGE SCALE GENOMIC DNA]</scope>
    <source>
        <strain evidence="8">DSM 21500</strain>
    </source>
</reference>
<sequence length="486" mass="57040">MANWYHQLRKLTGYSEFKPGQLETLNNLSEDLNVIAILPTGGGKSLVYQLYQYESEGVTIIISPLIALMQDQVAQLQCLGINRAIALNSQQSSQEKAWIIHHLSRYQFVFLSPEMFQQPEVFQAIKKLQINLLVIDEAHCISQWGIDFRPEYSELGKLRRRLNNPLTLALSATANQNVRYDIQRFLFQTDEKVSIIQEDINRDNIFYAKVETSEEQRLPVLIEWINQLPKPGIIYVHNKEELEALKQTLIEVTDWQIESYHADRSDHDRYIIQQQFRTGLLDIILATSAFGMGINQKNIRFVIHYHLPTSVEELIQEDGRCGRDGKQSLALWLVTPNEIGRLSTLKVRNKDSYQEMKQLLQTSYNHPERFNPIKNQLSEYHQAVLRFYTQHFNQFSQAEKHLESYYQSQQEKISQVQQLLSTKQCLRKQLLYSQDNTPSSEQTRCCSNCDSTFLDSDWFQLYKKRSKRAPKWQRQTWRERLDQLLG</sequence>
<dbReference type="OrthoDB" id="9763310at2"/>
<dbReference type="GO" id="GO:0043590">
    <property type="term" value="C:bacterial nucleoid"/>
    <property type="evidence" value="ECO:0007669"/>
    <property type="project" value="TreeGrafter"/>
</dbReference>